<keyword evidence="2" id="KW-1185">Reference proteome</keyword>
<dbReference type="KEGG" id="mshj:MSHI_12530"/>
<reference evidence="1 2" key="1">
    <citation type="journal article" date="2019" name="Emerg. Microbes Infect.">
        <title>Comprehensive subspecies identification of 175 nontuberculous mycobacteria species based on 7547 genomic profiles.</title>
        <authorList>
            <person name="Matsumoto Y."/>
            <person name="Kinjo T."/>
            <person name="Motooka D."/>
            <person name="Nabeya D."/>
            <person name="Jung N."/>
            <person name="Uechi K."/>
            <person name="Horii T."/>
            <person name="Iida T."/>
            <person name="Fujita J."/>
            <person name="Nakamura S."/>
        </authorList>
    </citation>
    <scope>NUCLEOTIDE SEQUENCE [LARGE SCALE GENOMIC DNA]</scope>
    <source>
        <strain evidence="1 2">JCM 14233</strain>
    </source>
</reference>
<evidence type="ECO:0000313" key="1">
    <source>
        <dbReference type="EMBL" id="BBX73347.1"/>
    </source>
</evidence>
<proteinExistence type="predicted"/>
<protein>
    <submittedName>
        <fullName evidence="1">Uncharacterized protein</fullName>
    </submittedName>
</protein>
<dbReference type="AlphaFoldDB" id="A0A7I7MNG6"/>
<sequence length="109" mass="11246">MVESTHGRGPATEGDAFECVAQRRKALVEVAGHAVGIGEDTLRPDSGDRATIGKSADGPLRAACDLPADIGPNACTSSNLAVAAGLLASLSVVGIEWRFDRFVMRGNPV</sequence>
<gene>
    <name evidence="1" type="ORF">MSHI_12530</name>
</gene>
<dbReference type="EMBL" id="AP022575">
    <property type="protein sequence ID" value="BBX73347.1"/>
    <property type="molecule type" value="Genomic_DNA"/>
</dbReference>
<evidence type="ECO:0000313" key="2">
    <source>
        <dbReference type="Proteomes" id="UP000467236"/>
    </source>
</evidence>
<dbReference type="Proteomes" id="UP000467236">
    <property type="component" value="Chromosome"/>
</dbReference>
<organism evidence="1 2">
    <name type="scientific">Mycobacterium shinjukuense</name>
    <dbReference type="NCBI Taxonomy" id="398694"/>
    <lineage>
        <taxon>Bacteria</taxon>
        <taxon>Bacillati</taxon>
        <taxon>Actinomycetota</taxon>
        <taxon>Actinomycetes</taxon>
        <taxon>Mycobacteriales</taxon>
        <taxon>Mycobacteriaceae</taxon>
        <taxon>Mycobacterium</taxon>
    </lineage>
</organism>
<accession>A0A7I7MNG6</accession>
<name>A0A7I7MNG6_9MYCO</name>